<dbReference type="EMBL" id="JAJTJA010000001">
    <property type="protein sequence ID" value="KAH8705090.1"/>
    <property type="molecule type" value="Genomic_DNA"/>
</dbReference>
<evidence type="ECO:0000313" key="2">
    <source>
        <dbReference type="EMBL" id="KAH8705090.1"/>
    </source>
</evidence>
<dbReference type="PANTHER" id="PTHR42051">
    <property type="entry name" value="MEIOTICALLY UP-REGULATED PROTEIN PB1A10.08"/>
    <property type="match status" value="1"/>
</dbReference>
<evidence type="ECO:0000313" key="3">
    <source>
        <dbReference type="Proteomes" id="UP001201262"/>
    </source>
</evidence>
<evidence type="ECO:0000256" key="1">
    <source>
        <dbReference type="SAM" id="MobiDB-lite"/>
    </source>
</evidence>
<organism evidence="2 3">
    <name type="scientific">Talaromyces proteolyticus</name>
    <dbReference type="NCBI Taxonomy" id="1131652"/>
    <lineage>
        <taxon>Eukaryota</taxon>
        <taxon>Fungi</taxon>
        <taxon>Dikarya</taxon>
        <taxon>Ascomycota</taxon>
        <taxon>Pezizomycotina</taxon>
        <taxon>Eurotiomycetes</taxon>
        <taxon>Eurotiomycetidae</taxon>
        <taxon>Eurotiales</taxon>
        <taxon>Trichocomaceae</taxon>
        <taxon>Talaromyces</taxon>
        <taxon>Talaromyces sect. Bacilispori</taxon>
    </lineage>
</organism>
<feature type="region of interest" description="Disordered" evidence="1">
    <location>
        <begin position="403"/>
        <end position="454"/>
    </location>
</feature>
<keyword evidence="3" id="KW-1185">Reference proteome</keyword>
<gene>
    <name evidence="2" type="ORF">BGW36DRAFT_286384</name>
</gene>
<feature type="compositionally biased region" description="Low complexity" evidence="1">
    <location>
        <begin position="220"/>
        <end position="230"/>
    </location>
</feature>
<dbReference type="Proteomes" id="UP001201262">
    <property type="component" value="Unassembled WGS sequence"/>
</dbReference>
<feature type="compositionally biased region" description="Basic residues" evidence="1">
    <location>
        <begin position="147"/>
        <end position="156"/>
    </location>
</feature>
<proteinExistence type="predicted"/>
<feature type="compositionally biased region" description="Polar residues" evidence="1">
    <location>
        <begin position="127"/>
        <end position="144"/>
    </location>
</feature>
<feature type="region of interest" description="Disordered" evidence="1">
    <location>
        <begin position="42"/>
        <end position="165"/>
    </location>
</feature>
<feature type="compositionally biased region" description="Polar residues" evidence="1">
    <location>
        <begin position="403"/>
        <end position="420"/>
    </location>
</feature>
<dbReference type="RefSeq" id="XP_046077711.1">
    <property type="nucleotide sequence ID" value="XM_046210408.1"/>
</dbReference>
<accession>A0AAD4L1W5</accession>
<protein>
    <submittedName>
        <fullName evidence="2">Uncharacterized protein</fullName>
    </submittedName>
</protein>
<feature type="compositionally biased region" description="Low complexity" evidence="1">
    <location>
        <begin position="117"/>
        <end position="126"/>
    </location>
</feature>
<dbReference type="GeneID" id="70240695"/>
<feature type="compositionally biased region" description="Polar residues" evidence="1">
    <location>
        <begin position="237"/>
        <end position="246"/>
    </location>
</feature>
<reference evidence="2" key="1">
    <citation type="submission" date="2021-12" db="EMBL/GenBank/DDBJ databases">
        <title>Convergent genome expansion in fungi linked to evolution of root-endophyte symbiosis.</title>
        <authorList>
            <consortium name="DOE Joint Genome Institute"/>
            <person name="Ke Y.-H."/>
            <person name="Bonito G."/>
            <person name="Liao H.-L."/>
            <person name="Looney B."/>
            <person name="Rojas-Flechas A."/>
            <person name="Nash J."/>
            <person name="Hameed K."/>
            <person name="Schadt C."/>
            <person name="Martin F."/>
            <person name="Crous P.W."/>
            <person name="Miettinen O."/>
            <person name="Magnuson J.K."/>
            <person name="Labbe J."/>
            <person name="Jacobson D."/>
            <person name="Doktycz M.J."/>
            <person name="Veneault-Fourrey C."/>
            <person name="Kuo A."/>
            <person name="Mondo S."/>
            <person name="Calhoun S."/>
            <person name="Riley R."/>
            <person name="Ohm R."/>
            <person name="LaButti K."/>
            <person name="Andreopoulos B."/>
            <person name="Pangilinan J."/>
            <person name="Nolan M."/>
            <person name="Tritt A."/>
            <person name="Clum A."/>
            <person name="Lipzen A."/>
            <person name="Daum C."/>
            <person name="Barry K."/>
            <person name="Grigoriev I.V."/>
            <person name="Vilgalys R."/>
        </authorList>
    </citation>
    <scope>NUCLEOTIDE SEQUENCE</scope>
    <source>
        <strain evidence="2">PMI_201</strain>
    </source>
</reference>
<dbReference type="AlphaFoldDB" id="A0AAD4L1W5"/>
<name>A0AAD4L1W5_9EURO</name>
<comment type="caution">
    <text evidence="2">The sequence shown here is derived from an EMBL/GenBank/DDBJ whole genome shotgun (WGS) entry which is preliminary data.</text>
</comment>
<dbReference type="PANTHER" id="PTHR42051:SF1">
    <property type="entry name" value="MEIOTICALLY UP-REGULATED PROTEIN PB1A10.08"/>
    <property type="match status" value="1"/>
</dbReference>
<sequence>MFLVQNLDQSASSGVDMLPKPLCNMMVPRAFLFSSAPFQRASAQYEKPSKTQAARPRHDKSRSPPLPRDATLAQPVTVAPSDIPHTNPVVIPPQQNSNRNDAHYSNARPAQLGRNRAASTQTSSSQPSDTNLSPSLATLLQTTTIPRRARSIRSPRRLPPGNHVEDFSRLLREGVKSRGDASILDGSGSSPLDCLLSPPDDEYDKSESVSTTELQRPDSIRSISSDSMPSLDHELNSLMTSGPITPSSSVYRRSRERRKQFSPPQDCASNHPLLESDLDSLDTCFESLESLEPPSVPSHQSTSLRTFPRLGSTFKSNLTASLRAIKSAAQTVSNFATPSVQPDDFLTRSLFSIAPELTDDRRPLPTNEPPSPALRRYLNPITLSPSEMYVYNEFRQDVKGNVNNTPASIQMQTYHRSGPSSKRGRFSAGRDNDQQAFTFDPEVPSSRQREPRENSDFLRMVVLEMNMRRKGKLRDDIPTRAKIWLPPRKAIQFVSEVYSYDEPAVPQRWMGISIERTQG</sequence>
<feature type="region of interest" description="Disordered" evidence="1">
    <location>
        <begin position="179"/>
        <end position="273"/>
    </location>
</feature>
<dbReference type="InterPro" id="IPR034443">
    <property type="entry name" value="PB1A10.08"/>
</dbReference>